<evidence type="ECO:0000313" key="4">
    <source>
        <dbReference type="Ensembl" id="ENSPTEP00000033634.1"/>
    </source>
</evidence>
<dbReference type="PANTHER" id="PTHR14963:SF7">
    <property type="entry name" value="RHO GTPASE-ACTIVATING PROTEIN 19"/>
    <property type="match status" value="1"/>
</dbReference>
<feature type="compositionally biased region" description="Polar residues" evidence="2">
    <location>
        <begin position="300"/>
        <end position="316"/>
    </location>
</feature>
<dbReference type="GO" id="GO:0005737">
    <property type="term" value="C:cytoplasm"/>
    <property type="evidence" value="ECO:0007669"/>
    <property type="project" value="TreeGrafter"/>
</dbReference>
<dbReference type="GO" id="GO:0007165">
    <property type="term" value="P:signal transduction"/>
    <property type="evidence" value="ECO:0007669"/>
    <property type="project" value="InterPro"/>
</dbReference>
<evidence type="ECO:0000313" key="5">
    <source>
        <dbReference type="Proteomes" id="UP000694416"/>
    </source>
</evidence>
<dbReference type="AlphaFoldDB" id="A0A8C9IB39"/>
<gene>
    <name evidence="4" type="primary">ARHGAP19</name>
</gene>
<dbReference type="GO" id="GO:0005096">
    <property type="term" value="F:GTPase activator activity"/>
    <property type="evidence" value="ECO:0007669"/>
    <property type="project" value="UniProtKB-KW"/>
</dbReference>
<dbReference type="PANTHER" id="PTHR14963">
    <property type="entry name" value="RHO GTPASE ACTIVATING PROTEIN 18,19-RELATED"/>
    <property type="match status" value="1"/>
</dbReference>
<dbReference type="GO" id="GO:0051056">
    <property type="term" value="P:regulation of small GTPase mediated signal transduction"/>
    <property type="evidence" value="ECO:0007669"/>
    <property type="project" value="TreeGrafter"/>
</dbReference>
<keyword evidence="5" id="KW-1185">Reference proteome</keyword>
<feature type="region of interest" description="Disordered" evidence="2">
    <location>
        <begin position="337"/>
        <end position="395"/>
    </location>
</feature>
<reference evidence="4" key="1">
    <citation type="submission" date="2025-08" db="UniProtKB">
        <authorList>
            <consortium name="Ensembl"/>
        </authorList>
    </citation>
    <scope>IDENTIFICATION</scope>
</reference>
<dbReference type="SUPFAM" id="SSF48350">
    <property type="entry name" value="GTPase activation domain, GAP"/>
    <property type="match status" value="1"/>
</dbReference>
<feature type="compositionally biased region" description="Basic and acidic residues" evidence="2">
    <location>
        <begin position="382"/>
        <end position="395"/>
    </location>
</feature>
<feature type="region of interest" description="Disordered" evidence="2">
    <location>
        <begin position="300"/>
        <end position="322"/>
    </location>
</feature>
<dbReference type="InterPro" id="IPR000198">
    <property type="entry name" value="RhoGAP_dom"/>
</dbReference>
<organism evidence="4 5">
    <name type="scientific">Piliocolobus tephrosceles</name>
    <name type="common">Ugandan red Colobus</name>
    <dbReference type="NCBI Taxonomy" id="591936"/>
    <lineage>
        <taxon>Eukaryota</taxon>
        <taxon>Metazoa</taxon>
        <taxon>Chordata</taxon>
        <taxon>Craniata</taxon>
        <taxon>Vertebrata</taxon>
        <taxon>Euteleostomi</taxon>
        <taxon>Mammalia</taxon>
        <taxon>Eutheria</taxon>
        <taxon>Euarchontoglires</taxon>
        <taxon>Primates</taxon>
        <taxon>Haplorrhini</taxon>
        <taxon>Catarrhini</taxon>
        <taxon>Cercopithecidae</taxon>
        <taxon>Colobinae</taxon>
        <taxon>Piliocolobus</taxon>
    </lineage>
</organism>
<dbReference type="PROSITE" id="PS50238">
    <property type="entry name" value="RHOGAP"/>
    <property type="match status" value="1"/>
</dbReference>
<dbReference type="Gene3D" id="1.10.555.10">
    <property type="entry name" value="Rho GTPase activation protein"/>
    <property type="match status" value="1"/>
</dbReference>
<keyword evidence="1" id="KW-0343">GTPase activation</keyword>
<protein>
    <submittedName>
        <fullName evidence="4">Rho GTPase activating protein 19</fullName>
    </submittedName>
</protein>
<dbReference type="Proteomes" id="UP000694416">
    <property type="component" value="Unplaced"/>
</dbReference>
<dbReference type="InterPro" id="IPR008936">
    <property type="entry name" value="Rho_GTPase_activation_prot"/>
</dbReference>
<sequence length="395" mass="44565">MATEAQSEGEVPARESGRSDAICSFVICNDSSLRGQPIIFNPDFFVEKLRHEKPEVFTELVVSNITRLIDLPGTELAQLMGEVDLKLPGGAGPASGFFRSLMSLKRKEKGVIFGSPLTEEGIAQIYQLIEYLHKNLMQFDDKGNKTNIPDKDRQIEALQLLFLILPPPNRNLLKLLLDLLYQTAKKQDKNKMSAYNLALMFAPHVLWPKNAPAYIRECARLHYLGSRTQGSKDDLDLIASCHTKSFQLAKSQKRNRVDSCPHQEETQQHTEEALRELFQHVHNMPESAKKKQLIRQFNKQSLTQTPGREPSTSQVQKRARSRSFSGLIKRKVLGNQMMSEKKKRNPTPESVAIGELKGASKENRNSLFSGSPAVTMTPTRLKWPEGKKEGKKGFL</sequence>
<name>A0A8C9IB39_9PRIM</name>
<feature type="compositionally biased region" description="Polar residues" evidence="2">
    <location>
        <begin position="365"/>
        <end position="378"/>
    </location>
</feature>
<evidence type="ECO:0000259" key="3">
    <source>
        <dbReference type="PROSITE" id="PS50238"/>
    </source>
</evidence>
<dbReference type="Pfam" id="PF00620">
    <property type="entry name" value="RhoGAP"/>
    <property type="match status" value="1"/>
</dbReference>
<feature type="domain" description="Rho-GAP" evidence="3">
    <location>
        <begin position="63"/>
        <end position="246"/>
    </location>
</feature>
<dbReference type="Ensembl" id="ENSPTET00000046035.1">
    <property type="protein sequence ID" value="ENSPTEP00000033634.1"/>
    <property type="gene ID" value="ENSPTEG00000032057.1"/>
</dbReference>
<evidence type="ECO:0000256" key="1">
    <source>
        <dbReference type="ARBA" id="ARBA00022468"/>
    </source>
</evidence>
<accession>A0A8C9IB39</accession>
<reference evidence="4" key="2">
    <citation type="submission" date="2025-09" db="UniProtKB">
        <authorList>
            <consortium name="Ensembl"/>
        </authorList>
    </citation>
    <scope>IDENTIFICATION</scope>
</reference>
<evidence type="ECO:0000256" key="2">
    <source>
        <dbReference type="SAM" id="MobiDB-lite"/>
    </source>
</evidence>
<proteinExistence type="predicted"/>
<dbReference type="SMART" id="SM00324">
    <property type="entry name" value="RhoGAP"/>
    <property type="match status" value="1"/>
</dbReference>